<evidence type="ECO:0000313" key="2">
    <source>
        <dbReference type="EMBL" id="MBU8866507.1"/>
    </source>
</evidence>
<reference evidence="2 3" key="1">
    <citation type="submission" date="2021-06" db="EMBL/GenBank/DDBJ databases">
        <authorList>
            <person name="Jeong J.W."/>
        </authorList>
    </citation>
    <scope>NUCLEOTIDE SEQUENCE [LARGE SCALE GENOMIC DNA]</scope>
    <source>
        <strain evidence="2 3">MMS21-TAE1-1</strain>
    </source>
</reference>
<dbReference type="PANTHER" id="PTHR43615:SF1">
    <property type="entry name" value="PPDK_N DOMAIN-CONTAINING PROTEIN"/>
    <property type="match status" value="1"/>
</dbReference>
<dbReference type="InterPro" id="IPR051549">
    <property type="entry name" value="PEP_Utilizing_Enz"/>
</dbReference>
<name>A0ABS6I552_9MICC</name>
<dbReference type="EMBL" id="JAHOPC010000004">
    <property type="protein sequence ID" value="MBU8866507.1"/>
    <property type="molecule type" value="Genomic_DNA"/>
</dbReference>
<dbReference type="Pfam" id="PF00391">
    <property type="entry name" value="PEP-utilizers"/>
    <property type="match status" value="1"/>
</dbReference>
<sequence length="114" mass="11359">MAVTLNGTAASAGTAHGTARIINGPDDFGRFQLGDVLVCRTTDPAWTPLFGMAAAVVTESGGMLSHAAIVAREFGIPAVVGVRDAMTLLADGTSVTINGSLGTVTVAAVAESAE</sequence>
<evidence type="ECO:0000313" key="3">
    <source>
        <dbReference type="Proteomes" id="UP000824166"/>
    </source>
</evidence>
<gene>
    <name evidence="2" type="ORF">KSW38_09430</name>
</gene>
<organism evidence="2 3">
    <name type="scientific">Paenarthrobacter aromaticivorans</name>
    <dbReference type="NCBI Taxonomy" id="2849150"/>
    <lineage>
        <taxon>Bacteria</taxon>
        <taxon>Bacillati</taxon>
        <taxon>Actinomycetota</taxon>
        <taxon>Actinomycetes</taxon>
        <taxon>Micrococcales</taxon>
        <taxon>Micrococcaceae</taxon>
        <taxon>Paenarthrobacter</taxon>
    </lineage>
</organism>
<proteinExistence type="predicted"/>
<protein>
    <submittedName>
        <fullName evidence="2">PEP-utilizing enzyme</fullName>
    </submittedName>
</protein>
<dbReference type="Proteomes" id="UP000824166">
    <property type="component" value="Unassembled WGS sequence"/>
</dbReference>
<comment type="caution">
    <text evidence="2">The sequence shown here is derived from an EMBL/GenBank/DDBJ whole genome shotgun (WGS) entry which is preliminary data.</text>
</comment>
<dbReference type="InterPro" id="IPR008279">
    <property type="entry name" value="PEP-util_enz_mobile_dom"/>
</dbReference>
<evidence type="ECO:0000259" key="1">
    <source>
        <dbReference type="Pfam" id="PF00391"/>
    </source>
</evidence>
<keyword evidence="3" id="KW-1185">Reference proteome</keyword>
<accession>A0ABS6I552</accession>
<dbReference type="RefSeq" id="WP_216924519.1">
    <property type="nucleotide sequence ID" value="NZ_JAHOPC010000004.1"/>
</dbReference>
<feature type="domain" description="PEP-utilising enzyme mobile" evidence="1">
    <location>
        <begin position="33"/>
        <end position="102"/>
    </location>
</feature>
<dbReference type="PANTHER" id="PTHR43615">
    <property type="entry name" value="PHOSPHOENOLPYRUVATE SYNTHASE-RELATED"/>
    <property type="match status" value="1"/>
</dbReference>